<proteinExistence type="predicted"/>
<dbReference type="HOGENOM" id="CLU_139719_0_0_5"/>
<dbReference type="Pfam" id="PF10768">
    <property type="entry name" value="FliX"/>
    <property type="match status" value="1"/>
</dbReference>
<dbReference type="EMBL" id="CP001678">
    <property type="protein sequence ID" value="ACT58227.1"/>
    <property type="molecule type" value="Genomic_DNA"/>
</dbReference>
<feature type="region of interest" description="Disordered" evidence="1">
    <location>
        <begin position="1"/>
        <end position="26"/>
    </location>
</feature>
<dbReference type="RefSeq" id="WP_015826377.1">
    <property type="nucleotide sequence ID" value="NC_012982.1"/>
</dbReference>
<sequence length="149" mass="15792">MRVSRPVSNKPTTGISKAKAAPKGGFSNLVTSANSGDGIEQTAPNAAAGGVAGVGGVESIMALQGVDNTAERRNRAMRKGRRMMDALDRLQLSILDGHTSQSHLGLLQRALSEVREESGDDGLDNALGHVEVRTAVEIAKLERQKKYSR</sequence>
<keyword evidence="2" id="KW-0282">Flagellum</keyword>
<keyword evidence="3" id="KW-1185">Reference proteome</keyword>
<dbReference type="AlphaFoldDB" id="C6XN57"/>
<protein>
    <submittedName>
        <fullName evidence="2">Flagellar assembly regulator FliX</fullName>
    </submittedName>
</protein>
<dbReference type="GO" id="GO:0044781">
    <property type="term" value="P:bacterial-type flagellum organization"/>
    <property type="evidence" value="ECO:0007669"/>
    <property type="project" value="InterPro"/>
</dbReference>
<reference evidence="3" key="1">
    <citation type="journal article" date="2011" name="J. Bacteriol.">
        <title>Genome sequences of eight morphologically diverse alphaproteobacteria.</title>
        <authorList>
            <consortium name="US DOE Joint Genome Institute"/>
            <person name="Brown P.J."/>
            <person name="Kysela D.T."/>
            <person name="Buechlein A."/>
            <person name="Hemmerich C."/>
            <person name="Brun Y.V."/>
        </authorList>
    </citation>
    <scope>NUCLEOTIDE SEQUENCE [LARGE SCALE GENOMIC DNA]</scope>
    <source>
        <strain evidence="3">ATCC 49814 / DSM 5838 / IFAM 1418</strain>
    </source>
</reference>
<evidence type="ECO:0000256" key="1">
    <source>
        <dbReference type="SAM" id="MobiDB-lite"/>
    </source>
</evidence>
<accession>C6XN57</accession>
<evidence type="ECO:0000313" key="2">
    <source>
        <dbReference type="EMBL" id="ACT58227.1"/>
    </source>
</evidence>
<dbReference type="OrthoDB" id="8005693at2"/>
<keyword evidence="2" id="KW-0966">Cell projection</keyword>
<name>C6XN57_HIRBI</name>
<dbReference type="Proteomes" id="UP000002745">
    <property type="component" value="Chromosome"/>
</dbReference>
<dbReference type="STRING" id="582402.Hbal_0525"/>
<keyword evidence="2" id="KW-0969">Cilium</keyword>
<gene>
    <name evidence="2" type="ordered locus">Hbal_0525</name>
</gene>
<dbReference type="KEGG" id="hba:Hbal_0525"/>
<organism evidence="2 3">
    <name type="scientific">Hirschia baltica (strain ATCC 49814 / DSM 5838 / IFAM 1418)</name>
    <dbReference type="NCBI Taxonomy" id="582402"/>
    <lineage>
        <taxon>Bacteria</taxon>
        <taxon>Pseudomonadati</taxon>
        <taxon>Pseudomonadota</taxon>
        <taxon>Alphaproteobacteria</taxon>
        <taxon>Hyphomonadales</taxon>
        <taxon>Hyphomonadaceae</taxon>
        <taxon>Hirschia</taxon>
    </lineage>
</organism>
<dbReference type="InterPro" id="IPR019704">
    <property type="entry name" value="Flagellar_assmbl_FliX_class2"/>
</dbReference>
<feature type="compositionally biased region" description="Polar residues" evidence="1">
    <location>
        <begin position="1"/>
        <end position="15"/>
    </location>
</feature>
<evidence type="ECO:0000313" key="3">
    <source>
        <dbReference type="Proteomes" id="UP000002745"/>
    </source>
</evidence>
<dbReference type="eggNOG" id="ENOG50330GZ">
    <property type="taxonomic scope" value="Bacteria"/>
</dbReference>